<evidence type="ECO:0000313" key="8">
    <source>
        <dbReference type="EMBL" id="VUZ84706.1"/>
    </source>
</evidence>
<sequence length="93" mass="10824">MALDEGIEDAIGGSRPDKGTRHRPLEVKVDGRGVESAIRLFKKLVLRDGILKELKRRAHYEKPGEKRRRKVREAARRLRRQAARAVRRDQPEF</sequence>
<dbReference type="InterPro" id="IPR038380">
    <property type="entry name" value="Ribosomal_bS21_sf"/>
</dbReference>
<keyword evidence="3 5" id="KW-0687">Ribonucleoprotein</keyword>
<comment type="similarity">
    <text evidence="1 5 6">Belongs to the bacterial ribosomal protein bS21 family.</text>
</comment>
<dbReference type="EMBL" id="CABIKM010000016">
    <property type="protein sequence ID" value="VUZ84706.1"/>
    <property type="molecule type" value="Genomic_DNA"/>
</dbReference>
<dbReference type="Proteomes" id="UP000334340">
    <property type="component" value="Unassembled WGS sequence"/>
</dbReference>
<protein>
    <recommendedName>
        <fullName evidence="4 5">Small ribosomal subunit protein bS21</fullName>
    </recommendedName>
</protein>
<proteinExistence type="inferred from homology"/>
<evidence type="ECO:0000256" key="2">
    <source>
        <dbReference type="ARBA" id="ARBA00022980"/>
    </source>
</evidence>
<dbReference type="GO" id="GO:0006412">
    <property type="term" value="P:translation"/>
    <property type="evidence" value="ECO:0007669"/>
    <property type="project" value="UniProtKB-UniRule"/>
</dbReference>
<feature type="compositionally biased region" description="Basic and acidic residues" evidence="7">
    <location>
        <begin position="15"/>
        <end position="24"/>
    </location>
</feature>
<organism evidence="8 9">
    <name type="scientific">Candidatus Methylomirabilis lanthanidiphila</name>
    <dbReference type="NCBI Taxonomy" id="2211376"/>
    <lineage>
        <taxon>Bacteria</taxon>
        <taxon>Candidatus Methylomirabilota</taxon>
        <taxon>Candidatus Methylomirabilia</taxon>
        <taxon>Candidatus Methylomirabilales</taxon>
        <taxon>Candidatus Methylomirabilaceae</taxon>
        <taxon>Candidatus Methylomirabilis</taxon>
    </lineage>
</organism>
<dbReference type="InterPro" id="IPR001911">
    <property type="entry name" value="Ribosomal_bS21"/>
</dbReference>
<evidence type="ECO:0000313" key="9">
    <source>
        <dbReference type="Proteomes" id="UP000334340"/>
    </source>
</evidence>
<evidence type="ECO:0000256" key="4">
    <source>
        <dbReference type="ARBA" id="ARBA00035135"/>
    </source>
</evidence>
<evidence type="ECO:0000256" key="7">
    <source>
        <dbReference type="SAM" id="MobiDB-lite"/>
    </source>
</evidence>
<gene>
    <name evidence="5" type="primary">rpsU</name>
    <name evidence="8" type="ORF">MELA_01080</name>
</gene>
<dbReference type="AlphaFoldDB" id="A0A564ZHV8"/>
<dbReference type="GO" id="GO:0005840">
    <property type="term" value="C:ribosome"/>
    <property type="evidence" value="ECO:0007669"/>
    <property type="project" value="UniProtKB-KW"/>
</dbReference>
<dbReference type="NCBIfam" id="TIGR00030">
    <property type="entry name" value="S21p"/>
    <property type="match status" value="1"/>
</dbReference>
<feature type="region of interest" description="Disordered" evidence="7">
    <location>
        <begin position="59"/>
        <end position="93"/>
    </location>
</feature>
<keyword evidence="2 5" id="KW-0689">Ribosomal protein</keyword>
<evidence type="ECO:0000256" key="1">
    <source>
        <dbReference type="ARBA" id="ARBA00006640"/>
    </source>
</evidence>
<dbReference type="PRINTS" id="PR00976">
    <property type="entry name" value="RIBOSOMALS21"/>
</dbReference>
<accession>A0A564ZHV8</accession>
<dbReference type="PANTHER" id="PTHR21109">
    <property type="entry name" value="MITOCHONDRIAL 28S RIBOSOMAL PROTEIN S21"/>
    <property type="match status" value="1"/>
</dbReference>
<feature type="compositionally biased region" description="Basic residues" evidence="7">
    <location>
        <begin position="59"/>
        <end position="82"/>
    </location>
</feature>
<dbReference type="GO" id="GO:0003735">
    <property type="term" value="F:structural constituent of ribosome"/>
    <property type="evidence" value="ECO:0007669"/>
    <property type="project" value="InterPro"/>
</dbReference>
<dbReference type="Gene3D" id="1.20.5.1150">
    <property type="entry name" value="Ribosomal protein S8"/>
    <property type="match status" value="1"/>
</dbReference>
<dbReference type="PANTHER" id="PTHR21109:SF0">
    <property type="entry name" value="SMALL RIBOSOMAL SUBUNIT PROTEIN BS21M"/>
    <property type="match status" value="1"/>
</dbReference>
<dbReference type="HAMAP" id="MF_00358">
    <property type="entry name" value="Ribosomal_bS21"/>
    <property type="match status" value="1"/>
</dbReference>
<reference evidence="8 9" key="1">
    <citation type="submission" date="2019-07" db="EMBL/GenBank/DDBJ databases">
        <authorList>
            <person name="Cremers G."/>
        </authorList>
    </citation>
    <scope>NUCLEOTIDE SEQUENCE [LARGE SCALE GENOMIC DNA]</scope>
</reference>
<evidence type="ECO:0000256" key="6">
    <source>
        <dbReference type="RuleBase" id="RU000667"/>
    </source>
</evidence>
<name>A0A564ZHV8_9BACT</name>
<feature type="region of interest" description="Disordered" evidence="7">
    <location>
        <begin position="1"/>
        <end position="24"/>
    </location>
</feature>
<evidence type="ECO:0000256" key="5">
    <source>
        <dbReference type="HAMAP-Rule" id="MF_00358"/>
    </source>
</evidence>
<dbReference type="GO" id="GO:1990904">
    <property type="term" value="C:ribonucleoprotein complex"/>
    <property type="evidence" value="ECO:0007669"/>
    <property type="project" value="UniProtKB-KW"/>
</dbReference>
<dbReference type="Pfam" id="PF01165">
    <property type="entry name" value="Ribosomal_S21"/>
    <property type="match status" value="1"/>
</dbReference>
<keyword evidence="9" id="KW-1185">Reference proteome</keyword>
<evidence type="ECO:0000256" key="3">
    <source>
        <dbReference type="ARBA" id="ARBA00023274"/>
    </source>
</evidence>